<keyword evidence="2" id="KW-1185">Reference proteome</keyword>
<organism evidence="1 2">
    <name type="scientific">Desmophyllum pertusum</name>
    <dbReference type="NCBI Taxonomy" id="174260"/>
    <lineage>
        <taxon>Eukaryota</taxon>
        <taxon>Metazoa</taxon>
        <taxon>Cnidaria</taxon>
        <taxon>Anthozoa</taxon>
        <taxon>Hexacorallia</taxon>
        <taxon>Scleractinia</taxon>
        <taxon>Caryophylliina</taxon>
        <taxon>Caryophylliidae</taxon>
        <taxon>Desmophyllum</taxon>
    </lineage>
</organism>
<gene>
    <name evidence="1" type="ORF">OS493_019361</name>
</gene>
<proteinExistence type="predicted"/>
<reference evidence="1" key="1">
    <citation type="submission" date="2023-01" db="EMBL/GenBank/DDBJ databases">
        <title>Genome assembly of the deep-sea coral Lophelia pertusa.</title>
        <authorList>
            <person name="Herrera S."/>
            <person name="Cordes E."/>
        </authorList>
    </citation>
    <scope>NUCLEOTIDE SEQUENCE</scope>
    <source>
        <strain evidence="1">USNM1676648</strain>
        <tissue evidence="1">Polyp</tissue>
    </source>
</reference>
<dbReference type="AlphaFoldDB" id="A0A9X0D8Z9"/>
<accession>A0A9X0D8Z9</accession>
<evidence type="ECO:0000313" key="1">
    <source>
        <dbReference type="EMBL" id="KAJ7391230.1"/>
    </source>
</evidence>
<dbReference type="Proteomes" id="UP001163046">
    <property type="component" value="Unassembled WGS sequence"/>
</dbReference>
<sequence>MASAPMPFASIKETTNYARSCRLVDVGSQALRDSRGRLTAEDKITGDDSSVNIFLVITCKTSPSHLPHSCLVHKKNGIKPLTGLSGHHGICSNAIWHPSRRQPTMLGRVVWWMWDPRLCETAEVYLVIMASAPTPFASIKETTNYARPCCLVDVGSQALRDSRDQRALCDWRDNYGQSIPQITARNQSTKDNLAPIPQPLAFMTSGDLESTSSNASTNVIFDCQTVLAINPTLTAGLHGGHRGSSLFYLGVVSSTKISIKLIYLRSTFICHQKATSFSSPEMAHKICQRK</sequence>
<comment type="caution">
    <text evidence="1">The sequence shown here is derived from an EMBL/GenBank/DDBJ whole genome shotgun (WGS) entry which is preliminary data.</text>
</comment>
<dbReference type="EMBL" id="MU825407">
    <property type="protein sequence ID" value="KAJ7391230.1"/>
    <property type="molecule type" value="Genomic_DNA"/>
</dbReference>
<protein>
    <submittedName>
        <fullName evidence="1">Uncharacterized protein</fullName>
    </submittedName>
</protein>
<dbReference type="OrthoDB" id="5973315at2759"/>
<name>A0A9X0D8Z9_9CNID</name>
<evidence type="ECO:0000313" key="2">
    <source>
        <dbReference type="Proteomes" id="UP001163046"/>
    </source>
</evidence>